<dbReference type="InterPro" id="IPR016477">
    <property type="entry name" value="Fructo-/Ketosamine-3-kinase"/>
</dbReference>
<proteinExistence type="predicted"/>
<dbReference type="Gene3D" id="3.90.1200.10">
    <property type="match status" value="1"/>
</dbReference>
<feature type="compositionally biased region" description="Basic and acidic residues" evidence="3">
    <location>
        <begin position="29"/>
        <end position="39"/>
    </location>
</feature>
<evidence type="ECO:0000256" key="3">
    <source>
        <dbReference type="SAM" id="MobiDB-lite"/>
    </source>
</evidence>
<organism evidence="4 5">
    <name type="scientific">Trichoderma guizhouense</name>
    <dbReference type="NCBI Taxonomy" id="1491466"/>
    <lineage>
        <taxon>Eukaryota</taxon>
        <taxon>Fungi</taxon>
        <taxon>Dikarya</taxon>
        <taxon>Ascomycota</taxon>
        <taxon>Pezizomycotina</taxon>
        <taxon>Sordariomycetes</taxon>
        <taxon>Hypocreomycetidae</taxon>
        <taxon>Hypocreales</taxon>
        <taxon>Hypocreaceae</taxon>
        <taxon>Trichoderma</taxon>
    </lineage>
</organism>
<dbReference type="PANTHER" id="PTHR12149:SF8">
    <property type="entry name" value="PROTEIN-RIBULOSAMINE 3-KINASE"/>
    <property type="match status" value="1"/>
</dbReference>
<comment type="caution">
    <text evidence="4">The sequence shown here is derived from an EMBL/GenBank/DDBJ whole genome shotgun (WGS) entry which is preliminary data.</text>
</comment>
<gene>
    <name evidence="4" type="ORF">A0O28_0067060</name>
</gene>
<keyword evidence="4" id="KW-0418">Kinase</keyword>
<dbReference type="AlphaFoldDB" id="A0A1T3CZT6"/>
<reference evidence="4 5" key="1">
    <citation type="submission" date="2016-04" db="EMBL/GenBank/DDBJ databases">
        <title>Multiple horizontal gene transfer events from other fungi enriched the ability of the initially mycotrophic fungus Trichoderma (Ascomycota) to feed on dead plant biomass.</title>
        <authorList>
            <person name="Atanasova L."/>
            <person name="Chenthamara K."/>
            <person name="Zhang J."/>
            <person name="Grujic M."/>
            <person name="Henrissat B."/>
            <person name="Kuo A."/>
            <person name="Aertz A."/>
            <person name="Salamov A."/>
            <person name="Lipzen A."/>
            <person name="Labutti K."/>
            <person name="Barry K."/>
            <person name="Miao Y."/>
            <person name="Rahimi M.J."/>
            <person name="Shen Q."/>
            <person name="Grigoriev I.V."/>
            <person name="Kubicek C.P."/>
            <person name="Druzhinina I.S."/>
        </authorList>
    </citation>
    <scope>NUCLEOTIDE SEQUENCE [LARGE SCALE GENOMIC DNA]</scope>
    <source>
        <strain evidence="4 5">NJAU 4742</strain>
    </source>
</reference>
<dbReference type="EMBL" id="LVVK01000002">
    <property type="protein sequence ID" value="OPB46584.1"/>
    <property type="molecule type" value="Genomic_DNA"/>
</dbReference>
<sequence>MSLEVILPQLPQPLMELQSEQNYEASPEDADKIPADDSHQQPPEPENEAPPMTIKQILAKLGGVFPMDAAVVEALPTGSTFVSIKHFGTSAWTITGRLIALDQDGSEKIYFLKVAYGETGRIMLNGEFESSKTIYSTMSNFIPEPFGFGKYKIQSPPTYFYLSEFIDMDVTKAPDPGNFCHKLAALHKLSKSPTGKFGFHTKTCDGDRAHVVDWQDSWAVFYRNLFLGVCELDIKRNGPWPEYERAIQQVAWKIIPRLLEPLQSDERQIKPCIIHGDLWEGNMGIKRDTREMTIFDAGSYFAHNEMELGHWRCEFTYVFRAEVYTWHYLKNYPAAEPVDEFEDRNRLYSLKGAINYAAGHPKSIMRKTAYNNMCYLCEKYAPIEGIDKYDPHIDPSITGAHIVPHVDDDLI</sequence>
<dbReference type="Proteomes" id="UP000191004">
    <property type="component" value="Unassembled WGS sequence"/>
</dbReference>
<dbReference type="OrthoDB" id="5772781at2759"/>
<keyword evidence="5" id="KW-1185">Reference proteome</keyword>
<dbReference type="EC" id="2.7.1.172" evidence="1"/>
<keyword evidence="4" id="KW-0808">Transferase</keyword>
<evidence type="ECO:0000313" key="4">
    <source>
        <dbReference type="EMBL" id="OPB46584.1"/>
    </source>
</evidence>
<accession>A0A1T3CZT6</accession>
<name>A0A1T3CZT6_9HYPO</name>
<evidence type="ECO:0000313" key="5">
    <source>
        <dbReference type="Proteomes" id="UP000191004"/>
    </source>
</evidence>
<evidence type="ECO:0000256" key="1">
    <source>
        <dbReference type="ARBA" id="ARBA00011961"/>
    </source>
</evidence>
<dbReference type="GO" id="GO:0016301">
    <property type="term" value="F:kinase activity"/>
    <property type="evidence" value="ECO:0007669"/>
    <property type="project" value="UniProtKB-KW"/>
</dbReference>
<dbReference type="GO" id="GO:0102193">
    <property type="term" value="F:protein-ribulosamine 3-kinase activity"/>
    <property type="evidence" value="ECO:0007669"/>
    <property type="project" value="UniProtKB-EC"/>
</dbReference>
<evidence type="ECO:0000256" key="2">
    <source>
        <dbReference type="ARBA" id="ARBA00048655"/>
    </source>
</evidence>
<dbReference type="Pfam" id="PF03881">
    <property type="entry name" value="Fructosamin_kin"/>
    <property type="match status" value="1"/>
</dbReference>
<dbReference type="SUPFAM" id="SSF56112">
    <property type="entry name" value="Protein kinase-like (PK-like)"/>
    <property type="match status" value="1"/>
</dbReference>
<feature type="region of interest" description="Disordered" evidence="3">
    <location>
        <begin position="16"/>
        <end position="50"/>
    </location>
</feature>
<dbReference type="PANTHER" id="PTHR12149">
    <property type="entry name" value="FRUCTOSAMINE 3 KINASE-RELATED PROTEIN"/>
    <property type="match status" value="1"/>
</dbReference>
<dbReference type="InterPro" id="IPR011009">
    <property type="entry name" value="Kinase-like_dom_sf"/>
</dbReference>
<protein>
    <recommendedName>
        <fullName evidence="1">protein-ribulosamine 3-kinase</fullName>
        <ecNumber evidence="1">2.7.1.172</ecNumber>
    </recommendedName>
</protein>
<comment type="catalytic activity">
    <reaction evidence="2">
        <text>N(6)-D-ribulosyl-L-lysyl-[protein] + ATP = N(6)-(3-O-phospho-D-ribulosyl)-L-lysyl-[protein] + ADP + H(+)</text>
        <dbReference type="Rhea" id="RHEA:48432"/>
        <dbReference type="Rhea" id="RHEA-COMP:12103"/>
        <dbReference type="Rhea" id="RHEA-COMP:12104"/>
        <dbReference type="ChEBI" id="CHEBI:15378"/>
        <dbReference type="ChEBI" id="CHEBI:30616"/>
        <dbReference type="ChEBI" id="CHEBI:90418"/>
        <dbReference type="ChEBI" id="CHEBI:90420"/>
        <dbReference type="ChEBI" id="CHEBI:456216"/>
        <dbReference type="EC" id="2.7.1.172"/>
    </reaction>
    <physiologicalReaction direction="left-to-right" evidence="2">
        <dbReference type="Rhea" id="RHEA:48433"/>
    </physiologicalReaction>
</comment>